<evidence type="ECO:0000313" key="2">
    <source>
        <dbReference type="EMBL" id="KAJ8066066.1"/>
    </source>
</evidence>
<evidence type="ECO:0000313" key="3">
    <source>
        <dbReference type="Proteomes" id="UP001152300"/>
    </source>
</evidence>
<organism evidence="2 3">
    <name type="scientific">Sclerotinia nivalis</name>
    <dbReference type="NCBI Taxonomy" id="352851"/>
    <lineage>
        <taxon>Eukaryota</taxon>
        <taxon>Fungi</taxon>
        <taxon>Dikarya</taxon>
        <taxon>Ascomycota</taxon>
        <taxon>Pezizomycotina</taxon>
        <taxon>Leotiomycetes</taxon>
        <taxon>Helotiales</taxon>
        <taxon>Sclerotiniaceae</taxon>
        <taxon>Sclerotinia</taxon>
    </lineage>
</organism>
<feature type="compositionally biased region" description="Basic and acidic residues" evidence="1">
    <location>
        <begin position="19"/>
        <end position="33"/>
    </location>
</feature>
<feature type="region of interest" description="Disordered" evidence="1">
    <location>
        <begin position="1"/>
        <end position="43"/>
    </location>
</feature>
<keyword evidence="3" id="KW-1185">Reference proteome</keyword>
<sequence length="89" mass="10219">MSSLGGSPLYPLLKKKTKEPKSRSKEPQKESDPSQRIGIKQRPAYKYSPLNEDAGEIRVMRYYQGKPRCRVDFGSHISNEEFEKLLSDS</sequence>
<gene>
    <name evidence="2" type="ORF">OCU04_005158</name>
</gene>
<comment type="caution">
    <text evidence="2">The sequence shown here is derived from an EMBL/GenBank/DDBJ whole genome shotgun (WGS) entry which is preliminary data.</text>
</comment>
<dbReference type="Proteomes" id="UP001152300">
    <property type="component" value="Unassembled WGS sequence"/>
</dbReference>
<name>A0A9X0ANJ5_9HELO</name>
<dbReference type="EMBL" id="JAPEIS010000005">
    <property type="protein sequence ID" value="KAJ8066066.1"/>
    <property type="molecule type" value="Genomic_DNA"/>
</dbReference>
<dbReference type="AlphaFoldDB" id="A0A9X0ANJ5"/>
<protein>
    <submittedName>
        <fullName evidence="2">Uncharacterized protein</fullName>
    </submittedName>
</protein>
<reference evidence="2" key="1">
    <citation type="submission" date="2022-11" db="EMBL/GenBank/DDBJ databases">
        <title>Genome Resource of Sclerotinia nivalis Strain SnTB1, a Plant Pathogen Isolated from American Ginseng.</title>
        <authorList>
            <person name="Fan S."/>
        </authorList>
    </citation>
    <scope>NUCLEOTIDE SEQUENCE</scope>
    <source>
        <strain evidence="2">SnTB1</strain>
    </source>
</reference>
<evidence type="ECO:0000256" key="1">
    <source>
        <dbReference type="SAM" id="MobiDB-lite"/>
    </source>
</evidence>
<accession>A0A9X0ANJ5</accession>
<proteinExistence type="predicted"/>
<feature type="compositionally biased region" description="Low complexity" evidence="1">
    <location>
        <begin position="1"/>
        <end position="12"/>
    </location>
</feature>